<protein>
    <submittedName>
        <fullName evidence="1">Putative transposase</fullName>
    </submittedName>
</protein>
<name>A0A4D6MZ88_VIGUN</name>
<dbReference type="EMBL" id="CP039353">
    <property type="protein sequence ID" value="QCE05931.1"/>
    <property type="molecule type" value="Genomic_DNA"/>
</dbReference>
<organism evidence="1 2">
    <name type="scientific">Vigna unguiculata</name>
    <name type="common">Cowpea</name>
    <dbReference type="NCBI Taxonomy" id="3917"/>
    <lineage>
        <taxon>Eukaryota</taxon>
        <taxon>Viridiplantae</taxon>
        <taxon>Streptophyta</taxon>
        <taxon>Embryophyta</taxon>
        <taxon>Tracheophyta</taxon>
        <taxon>Spermatophyta</taxon>
        <taxon>Magnoliopsida</taxon>
        <taxon>eudicotyledons</taxon>
        <taxon>Gunneridae</taxon>
        <taxon>Pentapetalae</taxon>
        <taxon>rosids</taxon>
        <taxon>fabids</taxon>
        <taxon>Fabales</taxon>
        <taxon>Fabaceae</taxon>
        <taxon>Papilionoideae</taxon>
        <taxon>50 kb inversion clade</taxon>
        <taxon>NPAAA clade</taxon>
        <taxon>indigoferoid/millettioid clade</taxon>
        <taxon>Phaseoleae</taxon>
        <taxon>Vigna</taxon>
    </lineage>
</organism>
<evidence type="ECO:0000313" key="1">
    <source>
        <dbReference type="EMBL" id="QCE05931.1"/>
    </source>
</evidence>
<accession>A0A4D6MZ88</accession>
<dbReference type="InterPro" id="IPR004252">
    <property type="entry name" value="Probable_transposase_24"/>
</dbReference>
<dbReference type="Pfam" id="PF03004">
    <property type="entry name" value="Transposase_24"/>
    <property type="match status" value="1"/>
</dbReference>
<sequence length="58" mass="6634">MVLEFVLEFATEDELFLATHTKKDGGWVDGRAREIYEKYHERLRAMQAVASEGSSSDL</sequence>
<reference evidence="1 2" key="1">
    <citation type="submission" date="2019-04" db="EMBL/GenBank/DDBJ databases">
        <title>An improved genome assembly and genetic linkage map for asparagus bean, Vigna unguiculata ssp. sesquipedialis.</title>
        <authorList>
            <person name="Xia Q."/>
            <person name="Zhang R."/>
            <person name="Dong Y."/>
        </authorList>
    </citation>
    <scope>NUCLEOTIDE SEQUENCE [LARGE SCALE GENOMIC DNA]</scope>
    <source>
        <tissue evidence="1">Leaf</tissue>
    </source>
</reference>
<dbReference type="AlphaFoldDB" id="A0A4D6MZ88"/>
<evidence type="ECO:0000313" key="2">
    <source>
        <dbReference type="Proteomes" id="UP000501690"/>
    </source>
</evidence>
<gene>
    <name evidence="1" type="ORF">DEO72_LG9g940</name>
</gene>
<proteinExistence type="predicted"/>
<keyword evidence="2" id="KW-1185">Reference proteome</keyword>
<dbReference type="Proteomes" id="UP000501690">
    <property type="component" value="Linkage Group LG9"/>
</dbReference>